<organism evidence="4">
    <name type="scientific">Timspurckia oligopyrenoides</name>
    <dbReference type="NCBI Taxonomy" id="708627"/>
    <lineage>
        <taxon>Eukaryota</taxon>
        <taxon>Rhodophyta</taxon>
        <taxon>Bangiophyceae</taxon>
        <taxon>Porphyridiales</taxon>
        <taxon>Porphyridiaceae</taxon>
        <taxon>Timspurckia</taxon>
    </lineage>
</organism>
<dbReference type="EMBL" id="HBFP01003154">
    <property type="protein sequence ID" value="CAD8817854.1"/>
    <property type="molecule type" value="Transcribed_RNA"/>
</dbReference>
<gene>
    <name evidence="4" type="ORF">TOLI1172_LOCUS2243</name>
</gene>
<feature type="compositionally biased region" description="Low complexity" evidence="1">
    <location>
        <begin position="68"/>
        <end position="77"/>
    </location>
</feature>
<reference evidence="4" key="1">
    <citation type="submission" date="2021-01" db="EMBL/GenBank/DDBJ databases">
        <authorList>
            <person name="Corre E."/>
            <person name="Pelletier E."/>
            <person name="Niang G."/>
            <person name="Scheremetjew M."/>
            <person name="Finn R."/>
            <person name="Kale V."/>
            <person name="Holt S."/>
            <person name="Cochrane G."/>
            <person name="Meng A."/>
            <person name="Brown T."/>
            <person name="Cohen L."/>
        </authorList>
    </citation>
    <scope>NUCLEOTIDE SEQUENCE</scope>
    <source>
        <strain evidence="4">CCMP3278</strain>
    </source>
</reference>
<feature type="region of interest" description="Disordered" evidence="1">
    <location>
        <begin position="57"/>
        <end position="91"/>
    </location>
</feature>
<protein>
    <submittedName>
        <fullName evidence="4">Uncharacterized protein</fullName>
    </submittedName>
</protein>
<evidence type="ECO:0000256" key="1">
    <source>
        <dbReference type="SAM" id="MobiDB-lite"/>
    </source>
</evidence>
<feature type="signal peptide" evidence="3">
    <location>
        <begin position="1"/>
        <end position="19"/>
    </location>
</feature>
<evidence type="ECO:0000256" key="2">
    <source>
        <dbReference type="SAM" id="Phobius"/>
    </source>
</evidence>
<keyword evidence="3" id="KW-0732">Signal</keyword>
<evidence type="ECO:0000313" key="4">
    <source>
        <dbReference type="EMBL" id="CAD8817854.1"/>
    </source>
</evidence>
<feature type="transmembrane region" description="Helical" evidence="2">
    <location>
        <begin position="97"/>
        <end position="120"/>
    </location>
</feature>
<keyword evidence="2" id="KW-0812">Transmembrane</keyword>
<sequence length="129" mass="13535">MKRRLIAVGNVLLIVSVVGLLCAGFSGKSDGVCALQTTAFGESGVVDYAHSVEAFDDESVSRQEETDPPLLETLPPLETAPPPQEVDQGTISSGGTVGLVVGSLLAVSLIFSVFGLSLRYRRVLENLGM</sequence>
<dbReference type="AlphaFoldDB" id="A0A7S0ZCW5"/>
<keyword evidence="2" id="KW-0472">Membrane</keyword>
<accession>A0A7S0ZCW5</accession>
<name>A0A7S0ZCW5_9RHOD</name>
<proteinExistence type="predicted"/>
<keyword evidence="2" id="KW-1133">Transmembrane helix</keyword>
<feature type="chain" id="PRO_5031185637" evidence="3">
    <location>
        <begin position="20"/>
        <end position="129"/>
    </location>
</feature>
<evidence type="ECO:0000256" key="3">
    <source>
        <dbReference type="SAM" id="SignalP"/>
    </source>
</evidence>